<evidence type="ECO:0000313" key="6">
    <source>
        <dbReference type="EMBL" id="CAF4355526.1"/>
    </source>
</evidence>
<reference evidence="5" key="1">
    <citation type="submission" date="2021-02" db="EMBL/GenBank/DDBJ databases">
        <authorList>
            <person name="Nowell W R."/>
        </authorList>
    </citation>
    <scope>NUCLEOTIDE SEQUENCE</scope>
</reference>
<organism evidence="5 7">
    <name type="scientific">Rotaria socialis</name>
    <dbReference type="NCBI Taxonomy" id="392032"/>
    <lineage>
        <taxon>Eukaryota</taxon>
        <taxon>Metazoa</taxon>
        <taxon>Spiralia</taxon>
        <taxon>Gnathifera</taxon>
        <taxon>Rotifera</taxon>
        <taxon>Eurotatoria</taxon>
        <taxon>Bdelloidea</taxon>
        <taxon>Philodinida</taxon>
        <taxon>Philodinidae</taxon>
        <taxon>Rotaria</taxon>
    </lineage>
</organism>
<proteinExistence type="predicted"/>
<dbReference type="PANTHER" id="PTHR24366:SF96">
    <property type="entry name" value="LEUCINE RICH REPEAT CONTAINING 53"/>
    <property type="match status" value="1"/>
</dbReference>
<feature type="transmembrane region" description="Helical" evidence="3">
    <location>
        <begin position="483"/>
        <end position="500"/>
    </location>
</feature>
<dbReference type="OrthoDB" id="6343311at2759"/>
<dbReference type="Proteomes" id="UP000663873">
    <property type="component" value="Unassembled WGS sequence"/>
</dbReference>
<dbReference type="PANTHER" id="PTHR24366">
    <property type="entry name" value="IG(IMMUNOGLOBULIN) AND LRR(LEUCINE RICH REPEAT) DOMAINS"/>
    <property type="match status" value="1"/>
</dbReference>
<name>A0A820BUI8_9BILA</name>
<dbReference type="EMBL" id="CAJOBO010001240">
    <property type="protein sequence ID" value="CAF4355526.1"/>
    <property type="molecule type" value="Genomic_DNA"/>
</dbReference>
<protein>
    <submittedName>
        <fullName evidence="5">Uncharacterized protein</fullName>
    </submittedName>
</protein>
<evidence type="ECO:0000256" key="2">
    <source>
        <dbReference type="ARBA" id="ARBA00022737"/>
    </source>
</evidence>
<evidence type="ECO:0000256" key="1">
    <source>
        <dbReference type="ARBA" id="ARBA00022614"/>
    </source>
</evidence>
<dbReference type="Proteomes" id="UP000663851">
    <property type="component" value="Unassembled WGS sequence"/>
</dbReference>
<keyword evidence="3" id="KW-0472">Membrane</keyword>
<dbReference type="SUPFAM" id="SSF52058">
    <property type="entry name" value="L domain-like"/>
    <property type="match status" value="1"/>
</dbReference>
<dbReference type="AlphaFoldDB" id="A0A820BUI8"/>
<dbReference type="Gene3D" id="3.80.10.10">
    <property type="entry name" value="Ribonuclease Inhibitor"/>
    <property type="match status" value="2"/>
</dbReference>
<keyword evidence="3" id="KW-1133">Transmembrane helix</keyword>
<keyword evidence="3" id="KW-0812">Transmembrane</keyword>
<evidence type="ECO:0000313" key="4">
    <source>
        <dbReference type="EMBL" id="CAF3242820.1"/>
    </source>
</evidence>
<dbReference type="InterPro" id="IPR026906">
    <property type="entry name" value="LRR_5"/>
</dbReference>
<evidence type="ECO:0000313" key="7">
    <source>
        <dbReference type="Proteomes" id="UP000663873"/>
    </source>
</evidence>
<evidence type="ECO:0000313" key="5">
    <source>
        <dbReference type="EMBL" id="CAF4197157.1"/>
    </source>
</evidence>
<dbReference type="InterPro" id="IPR032675">
    <property type="entry name" value="LRR_dom_sf"/>
</dbReference>
<feature type="transmembrane region" description="Helical" evidence="3">
    <location>
        <begin position="12"/>
        <end position="30"/>
    </location>
</feature>
<keyword evidence="7" id="KW-1185">Reference proteome</keyword>
<keyword evidence="2" id="KW-0677">Repeat</keyword>
<gene>
    <name evidence="6" type="ORF">HFQ381_LOCUS17034</name>
    <name evidence="4" type="ORF">TIS948_LOCUS14737</name>
    <name evidence="5" type="ORF">UJA718_LOCUS6312</name>
</gene>
<comment type="caution">
    <text evidence="5">The sequence shown here is derived from an EMBL/GenBank/DDBJ whole genome shotgun (WGS) entry which is preliminary data.</text>
</comment>
<keyword evidence="1" id="KW-0433">Leucine-rich repeat</keyword>
<dbReference type="EMBL" id="CAJOBP010000585">
    <property type="protein sequence ID" value="CAF4197157.1"/>
    <property type="molecule type" value="Genomic_DNA"/>
</dbReference>
<sequence length="560" mass="65597">MLIDGEHTNAMFFYFFLLFCLNIFSGLLNVNGNECQFLTMCKCTNFPLFALIDTSYLSKPQSSLNQDLFCTHSNDRLHDNKTATFEQLKYFYYRFRTLTFANYPSIPTKAFHFVHFETQSVKQTHKANNRNVIVFVNVKSTESGIFEELSVSDSQNQLSVSFLNSPSLYYANGALSKISCYELKLFNTNPQIPIDFFYQAVSIHHLIIENPSFPGFLPSSNSKASFGFQIYKISIKDISVRQLQGKHFPIIFNSVQELTLENYNVNSGFRSFNNRELAHCFPQVKSLKIYSRSIQNIVSRMFEHFSQLEYLTINGIVRIENNAFYNLNHLKELNLGENIHHVDPFAFVNMNTNILLFNQSNNFELNDDKHFCTFVQFSPSTNLKTIVQFSKNLSDCSCTLRYLYRHLDKSFMSVTPYCYSNSSLYILTQEERICHFEKRLLQCDILPDEGITIYGTYYNVSHFYEQQISKRKSQLSNFFRYRIYYILILPVLIICVWLIIRQQKSHRADAYRHLHRLLKRRIITENENVPTTHQASDIIYQHTSEVFDPTSSRTYITTQV</sequence>
<dbReference type="Pfam" id="PF13306">
    <property type="entry name" value="LRR_5"/>
    <property type="match status" value="1"/>
</dbReference>
<evidence type="ECO:0000256" key="3">
    <source>
        <dbReference type="SAM" id="Phobius"/>
    </source>
</evidence>
<accession>A0A820BUI8</accession>
<dbReference type="Proteomes" id="UP000663825">
    <property type="component" value="Unassembled WGS sequence"/>
</dbReference>
<dbReference type="EMBL" id="CAJNXB010002415">
    <property type="protein sequence ID" value="CAF3242820.1"/>
    <property type="molecule type" value="Genomic_DNA"/>
</dbReference>